<sequence>MATPSSVGLINDTPSIPEKADASHDSDVYKPLVPGTRASSSSSPSSSAAIDHSNKATSSSKRRTCRWKNILEFPSLILGTMPNEVSPSPAGPSPVNIPSSSRLPDVDLTHSLTTSKAPFNSFPLVSPTPSLSSLTRAQSEMPDDPDNRLFTRSARFLDLFVEDLEISLKRYHSVNFDARLLLKDYGFQEGMLHQRSPDFQAGLLAILGRWETPHVEGFWLTSLNEELKVYYEQPACPEVLTISHRGEDLFTFSHTYLLQLGHVVLALHQILSELSVLKEDLKSFVFDPNFKSLWSLEGVPDSYLLQATWGVLMFRTKQACERINNELRTLCVILGQHDDLSIHSNDSTLSDLLQRDDYRNGIPPSVQGLVKHWLQQLPAPLPFVPACSYRSETEKSMVAPSVLPSITTPHPVQVHFAMTLSLSLVYVPEYGAVEDSHGVGLSSDPNLNLPPSPRYDSPTGLQPLILPSRTHSMDRPLPSLSYLQSANWSAPAKEVTQYGNYPSSTRSSNKCIDDDNRGQLPTCSQSKTSAPYQRNLNDSSNDNSGRRGGSGGGPGAMVVEDQVVTVEDLEDLEEVQVATEEGRYDPPPPPGPNNPDGGGNPPNPPPPAGNMPVFFPRPPANFRWQLSSKIPLLSLPEWNGSPTTVIQYVSELSYYQQLGDEVTNHLARVAPFRFTGLAKTWFNGLSLTDRLACTANMPNFLIFICEQFMHDEWKYERGLEFDRMYFRWGKEYRNELPIEWVLRRISYARLLYPEEAEVEPLVCSRVLARRPRSWGTYILSEHSQTIRELLKRVNSEQPRLLYAWERERKEAIENDKVTRPANSRQQSALLITTSLDDDIDSVSPHLHEFLESEAEPAEALAVDRRRKQSKQSQPTIWKTHYDWPNGKTFEGHSFSRDNSQHSCSKPLGECRLCSSPFHFYRECPHFPMWVTITKRLRAQGQHDPKDLRKLEHEYEAHIASLQIDESDDSSSNYAASEINEKDVNKGKEVIKASQVSSHVAQDPSSPLTSLIKTQSAKGSPSLGLETLENHILPLPRSQLTEATTTEEPTLTVAAKVRSQAPGFNTQGIHSLRIKASVVSPNETTIYAHLDSGADITLMSQNYWETIPQILQPPLRTGSKSPLSYLPDTPIAVIASKSSTITAGHCFNQPVILPNEAKEAWFVGSSVITEDGLNLLAAPPTLLTSSMPYLPIANPSTRPLHINKGDIVGYAFDPASHFDTPSTTDRWDLLHAHALWKTPEAIPQRPPPSPTPSNSSERWGPKTTATPEDDSPDDIMNTVHLGPDIPAEFRPALEDVLQK</sequence>
<gene>
    <name evidence="3" type="ORF">BDN71DRAFT_1511013</name>
</gene>
<feature type="region of interest" description="Disordered" evidence="2">
    <location>
        <begin position="437"/>
        <end position="478"/>
    </location>
</feature>
<feature type="compositionally biased region" description="Polar residues" evidence="2">
    <location>
        <begin position="519"/>
        <end position="536"/>
    </location>
</feature>
<dbReference type="EMBL" id="MU154634">
    <property type="protein sequence ID" value="KAF9490756.1"/>
    <property type="molecule type" value="Genomic_DNA"/>
</dbReference>
<feature type="compositionally biased region" description="Polar residues" evidence="2">
    <location>
        <begin position="1"/>
        <end position="14"/>
    </location>
</feature>
<keyword evidence="1" id="KW-0945">Host-virus interaction</keyword>
<feature type="region of interest" description="Disordered" evidence="2">
    <location>
        <begin position="577"/>
        <end position="614"/>
    </location>
</feature>
<evidence type="ECO:0000256" key="2">
    <source>
        <dbReference type="SAM" id="MobiDB-lite"/>
    </source>
</evidence>
<feature type="compositionally biased region" description="Gly residues" evidence="2">
    <location>
        <begin position="546"/>
        <end position="555"/>
    </location>
</feature>
<dbReference type="Proteomes" id="UP000807025">
    <property type="component" value="Unassembled WGS sequence"/>
</dbReference>
<feature type="compositionally biased region" description="Basic and acidic residues" evidence="2">
    <location>
        <begin position="18"/>
        <end position="28"/>
    </location>
</feature>
<protein>
    <recommendedName>
        <fullName evidence="5">Peptidase A2 domain-containing protein</fullName>
    </recommendedName>
</protein>
<proteinExistence type="predicted"/>
<feature type="compositionally biased region" description="Pro residues" evidence="2">
    <location>
        <begin position="601"/>
        <end position="614"/>
    </location>
</feature>
<comment type="caution">
    <text evidence="3">The sequence shown here is derived from an EMBL/GenBank/DDBJ whole genome shotgun (WGS) entry which is preliminary data.</text>
</comment>
<feature type="compositionally biased region" description="Polar residues" evidence="2">
    <location>
        <begin position="497"/>
        <end position="510"/>
    </location>
</feature>
<feature type="compositionally biased region" description="Low complexity" evidence="2">
    <location>
        <begin position="38"/>
        <end position="49"/>
    </location>
</feature>
<evidence type="ECO:0000313" key="3">
    <source>
        <dbReference type="EMBL" id="KAF9490756.1"/>
    </source>
</evidence>
<evidence type="ECO:0000313" key="4">
    <source>
        <dbReference type="Proteomes" id="UP000807025"/>
    </source>
</evidence>
<reference evidence="3" key="1">
    <citation type="submission" date="2020-11" db="EMBL/GenBank/DDBJ databases">
        <authorList>
            <consortium name="DOE Joint Genome Institute"/>
            <person name="Ahrendt S."/>
            <person name="Riley R."/>
            <person name="Andreopoulos W."/>
            <person name="Labutti K."/>
            <person name="Pangilinan J."/>
            <person name="Ruiz-Duenas F.J."/>
            <person name="Barrasa J.M."/>
            <person name="Sanchez-Garcia M."/>
            <person name="Camarero S."/>
            <person name="Miyauchi S."/>
            <person name="Serrano A."/>
            <person name="Linde D."/>
            <person name="Babiker R."/>
            <person name="Drula E."/>
            <person name="Ayuso-Fernandez I."/>
            <person name="Pacheco R."/>
            <person name="Padilla G."/>
            <person name="Ferreira P."/>
            <person name="Barriuso J."/>
            <person name="Kellner H."/>
            <person name="Castanera R."/>
            <person name="Alfaro M."/>
            <person name="Ramirez L."/>
            <person name="Pisabarro A.G."/>
            <person name="Kuo A."/>
            <person name="Tritt A."/>
            <person name="Lipzen A."/>
            <person name="He G."/>
            <person name="Yan M."/>
            <person name="Ng V."/>
            <person name="Cullen D."/>
            <person name="Martin F."/>
            <person name="Rosso M.-N."/>
            <person name="Henrissat B."/>
            <person name="Hibbett D."/>
            <person name="Martinez A.T."/>
            <person name="Grigoriev I.V."/>
        </authorList>
    </citation>
    <scope>NUCLEOTIDE SEQUENCE</scope>
    <source>
        <strain evidence="3">ATCC 90797</strain>
    </source>
</reference>
<dbReference type="PANTHER" id="PTHR13037:SF24">
    <property type="entry name" value="POLYCOMB PROTEIN PCL-RELATED"/>
    <property type="match status" value="1"/>
</dbReference>
<feature type="region of interest" description="Disordered" evidence="2">
    <location>
        <begin position="82"/>
        <end position="102"/>
    </location>
</feature>
<organism evidence="3 4">
    <name type="scientific">Pleurotus eryngii</name>
    <name type="common">Boletus of the steppes</name>
    <dbReference type="NCBI Taxonomy" id="5323"/>
    <lineage>
        <taxon>Eukaryota</taxon>
        <taxon>Fungi</taxon>
        <taxon>Dikarya</taxon>
        <taxon>Basidiomycota</taxon>
        <taxon>Agaricomycotina</taxon>
        <taxon>Agaricomycetes</taxon>
        <taxon>Agaricomycetidae</taxon>
        <taxon>Agaricales</taxon>
        <taxon>Pleurotineae</taxon>
        <taxon>Pleurotaceae</taxon>
        <taxon>Pleurotus</taxon>
    </lineage>
</organism>
<name>A0A9P5ZS02_PLEER</name>
<feature type="region of interest" description="Disordered" evidence="2">
    <location>
        <begin position="497"/>
        <end position="557"/>
    </location>
</feature>
<accession>A0A9P5ZS02</accession>
<dbReference type="OrthoDB" id="3203159at2759"/>
<feature type="region of interest" description="Disordered" evidence="2">
    <location>
        <begin position="1"/>
        <end position="61"/>
    </location>
</feature>
<keyword evidence="4" id="KW-1185">Reference proteome</keyword>
<dbReference type="PANTHER" id="PTHR13037">
    <property type="entry name" value="FORMIN"/>
    <property type="match status" value="1"/>
</dbReference>
<evidence type="ECO:0000256" key="1">
    <source>
        <dbReference type="ARBA" id="ARBA00022581"/>
    </source>
</evidence>
<feature type="region of interest" description="Disordered" evidence="2">
    <location>
        <begin position="1237"/>
        <end position="1298"/>
    </location>
</feature>
<evidence type="ECO:0008006" key="5">
    <source>
        <dbReference type="Google" id="ProtNLM"/>
    </source>
</evidence>